<sequence>MRYYDDREEEMRPLIAELATLVTDDGAAEMLAYGEVQLALEDYLAAAAQDRVPVPADLIERVRAIGEDLVRPDLVIRQAA</sequence>
<protein>
    <submittedName>
        <fullName evidence="1">Uncharacterized protein</fullName>
    </submittedName>
</protein>
<dbReference type="RefSeq" id="WP_129187509.1">
    <property type="nucleotide sequence ID" value="NZ_CP035493.1"/>
</dbReference>
<gene>
    <name evidence="1" type="ORF">ET471_08100</name>
</gene>
<keyword evidence="2" id="KW-1185">Reference proteome</keyword>
<dbReference type="EMBL" id="CP035493">
    <property type="protein sequence ID" value="QAY69996.1"/>
    <property type="molecule type" value="Genomic_DNA"/>
</dbReference>
<dbReference type="AlphaFoldDB" id="A0A4P6F3U9"/>
<evidence type="ECO:0000313" key="1">
    <source>
        <dbReference type="EMBL" id="QAY69996.1"/>
    </source>
</evidence>
<evidence type="ECO:0000313" key="2">
    <source>
        <dbReference type="Proteomes" id="UP000292118"/>
    </source>
</evidence>
<accession>A0A4P6F3U9</accession>
<organism evidence="1 2">
    <name type="scientific">Xylanimonas protaetiae</name>
    <dbReference type="NCBI Taxonomy" id="2509457"/>
    <lineage>
        <taxon>Bacteria</taxon>
        <taxon>Bacillati</taxon>
        <taxon>Actinomycetota</taxon>
        <taxon>Actinomycetes</taxon>
        <taxon>Micrococcales</taxon>
        <taxon>Promicromonosporaceae</taxon>
        <taxon>Xylanimonas</taxon>
    </lineage>
</organism>
<reference evidence="1 2" key="1">
    <citation type="submission" date="2019-01" db="EMBL/GenBank/DDBJ databases">
        <title>Genome sequencing of strain FW10M-9.</title>
        <authorList>
            <person name="Heo J."/>
            <person name="Kim S.-J."/>
            <person name="Kim J.-S."/>
            <person name="Hong S.-B."/>
            <person name="Kwon S.-W."/>
        </authorList>
    </citation>
    <scope>NUCLEOTIDE SEQUENCE [LARGE SCALE GENOMIC DNA]</scope>
    <source>
        <strain evidence="1 2">FW10M-9</strain>
    </source>
</reference>
<name>A0A4P6F3U9_9MICO</name>
<dbReference type="KEGG" id="xya:ET471_08100"/>
<dbReference type="Proteomes" id="UP000292118">
    <property type="component" value="Chromosome"/>
</dbReference>
<proteinExistence type="predicted"/>